<proteinExistence type="predicted"/>
<sequence>MSYFCNANNGARQIQCFYHSGQLAETNIKHMNRNKHFRQFLAWMFIVTFMSVFAIKDFHAHEDHPTKVHLTCDGTTKVFKSSCFICDFILHKASAPTLQTYQPAVYATILTPYIFTEQVVYRHVEAVNSHSPPTRA</sequence>
<keyword evidence="1" id="KW-0812">Transmembrane</keyword>
<gene>
    <name evidence="2" type="ORF">EJ73_01297</name>
</gene>
<organism evidence="2 3">
    <name type="scientific">Hoylesella shahii DSM 15611 = JCM 12083</name>
    <dbReference type="NCBI Taxonomy" id="1122991"/>
    <lineage>
        <taxon>Bacteria</taxon>
        <taxon>Pseudomonadati</taxon>
        <taxon>Bacteroidota</taxon>
        <taxon>Bacteroidia</taxon>
        <taxon>Bacteroidales</taxon>
        <taxon>Prevotellaceae</taxon>
        <taxon>Hoylesella</taxon>
    </lineage>
</organism>
<feature type="transmembrane region" description="Helical" evidence="1">
    <location>
        <begin position="37"/>
        <end position="55"/>
    </location>
</feature>
<evidence type="ECO:0000256" key="1">
    <source>
        <dbReference type="SAM" id="Phobius"/>
    </source>
</evidence>
<keyword evidence="3" id="KW-1185">Reference proteome</keyword>
<comment type="caution">
    <text evidence="2">The sequence shown here is derived from an EMBL/GenBank/DDBJ whole genome shotgun (WGS) entry which is preliminary data.</text>
</comment>
<dbReference type="AlphaFoldDB" id="A0A318I460"/>
<dbReference type="EMBL" id="QJJX01000012">
    <property type="protein sequence ID" value="PXX22307.1"/>
    <property type="molecule type" value="Genomic_DNA"/>
</dbReference>
<protein>
    <submittedName>
        <fullName evidence="2">Uncharacterized protein</fullName>
    </submittedName>
</protein>
<dbReference type="Proteomes" id="UP000248314">
    <property type="component" value="Unassembled WGS sequence"/>
</dbReference>
<reference evidence="2 3" key="1">
    <citation type="submission" date="2018-05" db="EMBL/GenBank/DDBJ databases">
        <title>Genomic Encyclopedia of Type Strains, Phase I: the one thousand microbial genomes (KMG-I) project.</title>
        <authorList>
            <person name="Kyrpides N."/>
        </authorList>
    </citation>
    <scope>NUCLEOTIDE SEQUENCE [LARGE SCALE GENOMIC DNA]</scope>
    <source>
        <strain evidence="2 3">DSM 15611</strain>
    </source>
</reference>
<keyword evidence="1" id="KW-0472">Membrane</keyword>
<name>A0A318I460_9BACT</name>
<dbReference type="STRING" id="1122991.GCA_000613445_01485"/>
<keyword evidence="1" id="KW-1133">Transmembrane helix</keyword>
<evidence type="ECO:0000313" key="2">
    <source>
        <dbReference type="EMBL" id="PXX22307.1"/>
    </source>
</evidence>
<evidence type="ECO:0000313" key="3">
    <source>
        <dbReference type="Proteomes" id="UP000248314"/>
    </source>
</evidence>
<accession>A0A318I460</accession>